<accession>A0A2M3ZMF8</accession>
<keyword evidence="1" id="KW-0732">Signal</keyword>
<protein>
    <submittedName>
        <fullName evidence="2">Putative secreted peptide</fullName>
    </submittedName>
</protein>
<name>A0A2M3ZMF8_9DIPT</name>
<evidence type="ECO:0000256" key="1">
    <source>
        <dbReference type="SAM" id="SignalP"/>
    </source>
</evidence>
<evidence type="ECO:0000313" key="2">
    <source>
        <dbReference type="EMBL" id="MBW29699.1"/>
    </source>
</evidence>
<feature type="chain" id="PRO_5014688699" evidence="1">
    <location>
        <begin position="24"/>
        <end position="245"/>
    </location>
</feature>
<sequence length="245" mass="27031">MLLLLLWMLLLLLLLLLLWRVQLHAMTRIARTVAHLAHGCVRIDTTAATATALAGIGNVTVAVRTTTAVRAAATSAARAVGAWLLWVLVGRRYTRWSTGCHRMTGRVTATRCVRCMRGVRHLIVQRFLHRIKRIQRVDGIAQMSERITAVEVGYRGTGSGIVTVPIIAVVVATVSYAARTTTNTTTTGWSRFLLDDGIAVRIVLWCPIVAARTHHAATSDRAHVGAHVRAHRVHVVPRRERGRSR</sequence>
<dbReference type="AlphaFoldDB" id="A0A2M3ZMF8"/>
<feature type="signal peptide" evidence="1">
    <location>
        <begin position="1"/>
        <end position="23"/>
    </location>
</feature>
<organism evidence="2">
    <name type="scientific">Anopheles braziliensis</name>
    <dbReference type="NCBI Taxonomy" id="58242"/>
    <lineage>
        <taxon>Eukaryota</taxon>
        <taxon>Metazoa</taxon>
        <taxon>Ecdysozoa</taxon>
        <taxon>Arthropoda</taxon>
        <taxon>Hexapoda</taxon>
        <taxon>Insecta</taxon>
        <taxon>Pterygota</taxon>
        <taxon>Neoptera</taxon>
        <taxon>Endopterygota</taxon>
        <taxon>Diptera</taxon>
        <taxon>Nematocera</taxon>
        <taxon>Culicoidea</taxon>
        <taxon>Culicidae</taxon>
        <taxon>Anophelinae</taxon>
        <taxon>Anopheles</taxon>
    </lineage>
</organism>
<proteinExistence type="predicted"/>
<reference evidence="2" key="1">
    <citation type="submission" date="2018-01" db="EMBL/GenBank/DDBJ databases">
        <title>An insight into the sialome of Amazonian anophelines.</title>
        <authorList>
            <person name="Ribeiro J.M."/>
            <person name="Scarpassa V."/>
            <person name="Calvo E."/>
        </authorList>
    </citation>
    <scope>NUCLEOTIDE SEQUENCE</scope>
    <source>
        <tissue evidence="2">Salivary glands</tissue>
    </source>
</reference>
<dbReference type="EMBL" id="GGFM01008948">
    <property type="protein sequence ID" value="MBW29699.1"/>
    <property type="molecule type" value="Transcribed_RNA"/>
</dbReference>